<gene>
    <name evidence="5" type="ORF">MCYG_08187</name>
</gene>
<dbReference type="GO" id="GO:0016616">
    <property type="term" value="F:oxidoreductase activity, acting on the CH-OH group of donors, NAD or NADP as acceptor"/>
    <property type="evidence" value="ECO:0007669"/>
    <property type="project" value="InterPro"/>
</dbReference>
<dbReference type="InterPro" id="IPR002225">
    <property type="entry name" value="3Beta_OHSteriod_DH/Estase"/>
</dbReference>
<dbReference type="GeneID" id="9227588"/>
<evidence type="ECO:0000256" key="2">
    <source>
        <dbReference type="ARBA" id="ARBA00023002"/>
    </source>
</evidence>
<dbReference type="InterPro" id="IPR050177">
    <property type="entry name" value="Lipid_A_modif_metabolic_enz"/>
</dbReference>
<dbReference type="SUPFAM" id="SSF51735">
    <property type="entry name" value="NAD(P)-binding Rossmann-fold domains"/>
    <property type="match status" value="1"/>
</dbReference>
<proteinExistence type="inferred from homology"/>
<dbReference type="GO" id="GO:0006694">
    <property type="term" value="P:steroid biosynthetic process"/>
    <property type="evidence" value="ECO:0007669"/>
    <property type="project" value="InterPro"/>
</dbReference>
<evidence type="ECO:0000256" key="3">
    <source>
        <dbReference type="SAM" id="Phobius"/>
    </source>
</evidence>
<sequence length="358" mass="38960">MADSTEPSTIPRTSVLVTGGCGFLGAHIVQQLLDDPRPFAVAVVSRNPSAASQHHDSRASYHAADITNMPQIEALFNQIQPQVVIHTASALHTASSRELHHTNVQGTQVLLQCAAACDKTLAFVYTSSDSAVVPSQKLLVESEAQLYTETSYRNLYCKTKAIADAAVLAANSPSLRTATIRIPGLYGENDTNFIPQLVSSIRKGEYKTQIGPNNKLFEFVYVKSAANAHVLAAKSLLSTDTGGPKVDGEAFFVTDGKPQPFFDFARKAYAAAGYPVASDQVTVIPLGVMLVIASMIEWAYYIFTLGRKRSQITRDGIEHLDSGCHWSIDKARHRLGYAPVMEQDEAIEQTMKWAMANL</sequence>
<dbReference type="EMBL" id="DS995708">
    <property type="protein sequence ID" value="EEQ35368.1"/>
    <property type="molecule type" value="Genomic_DNA"/>
</dbReference>
<dbReference type="Proteomes" id="UP000002035">
    <property type="component" value="Unassembled WGS sequence"/>
</dbReference>
<dbReference type="HOGENOM" id="CLU_007383_6_8_1"/>
<dbReference type="eggNOG" id="KOG1430">
    <property type="taxonomic scope" value="Eukaryota"/>
</dbReference>
<keyword evidence="3" id="KW-0812">Transmembrane</keyword>
<dbReference type="PANTHER" id="PTHR43245:SF51">
    <property type="entry name" value="SHORT CHAIN DEHYDROGENASE_REDUCTASE FAMILY 42E, MEMBER 2"/>
    <property type="match status" value="1"/>
</dbReference>
<keyword evidence="3" id="KW-1133">Transmembrane helix</keyword>
<dbReference type="OrthoDB" id="10058185at2759"/>
<protein>
    <submittedName>
        <fullName evidence="5">C-3 sterol dehydrogenase/C-4 decarboxylase</fullName>
    </submittedName>
</protein>
<keyword evidence="6" id="KW-1185">Reference proteome</keyword>
<dbReference type="InterPro" id="IPR057326">
    <property type="entry name" value="KR_dom"/>
</dbReference>
<reference evidence="6" key="1">
    <citation type="journal article" date="2012" name="MBio">
        <title>Comparative genome analysis of Trichophyton rubrum and related dermatophytes reveals candidate genes involved in infection.</title>
        <authorList>
            <person name="Martinez D.A."/>
            <person name="Oliver B.G."/>
            <person name="Graeser Y."/>
            <person name="Goldberg J.M."/>
            <person name="Li W."/>
            <person name="Martinez-Rossi N.M."/>
            <person name="Monod M."/>
            <person name="Shelest E."/>
            <person name="Barton R.C."/>
            <person name="Birch E."/>
            <person name="Brakhage A.A."/>
            <person name="Chen Z."/>
            <person name="Gurr S.J."/>
            <person name="Heiman D."/>
            <person name="Heitman J."/>
            <person name="Kosti I."/>
            <person name="Rossi A."/>
            <person name="Saif S."/>
            <person name="Samalova M."/>
            <person name="Saunders C.W."/>
            <person name="Shea T."/>
            <person name="Summerbell R.C."/>
            <person name="Xu J."/>
            <person name="Young S."/>
            <person name="Zeng Q."/>
            <person name="Birren B.W."/>
            <person name="Cuomo C.A."/>
            <person name="White T.C."/>
        </authorList>
    </citation>
    <scope>NUCLEOTIDE SEQUENCE [LARGE SCALE GENOMIC DNA]</scope>
    <source>
        <strain evidence="6">ATCC MYA-4605 / CBS 113480</strain>
    </source>
</reference>
<evidence type="ECO:0000313" key="5">
    <source>
        <dbReference type="EMBL" id="EEQ35368.1"/>
    </source>
</evidence>
<dbReference type="STRING" id="554155.C5FZR5"/>
<dbReference type="VEuPathDB" id="FungiDB:MCYG_08187"/>
<dbReference type="SMART" id="SM00822">
    <property type="entry name" value="PKS_KR"/>
    <property type="match status" value="1"/>
</dbReference>
<name>C5FZR5_ARTOC</name>
<dbReference type="Pfam" id="PF01073">
    <property type="entry name" value="3Beta_HSD"/>
    <property type="match status" value="1"/>
</dbReference>
<dbReference type="AlphaFoldDB" id="C5FZR5"/>
<dbReference type="OMA" id="GGKFYFV"/>
<dbReference type="Gene3D" id="3.40.50.720">
    <property type="entry name" value="NAD(P)-binding Rossmann-like Domain"/>
    <property type="match status" value="1"/>
</dbReference>
<accession>C5FZR5</accession>
<organism evidence="5 6">
    <name type="scientific">Arthroderma otae (strain ATCC MYA-4605 / CBS 113480)</name>
    <name type="common">Microsporum canis</name>
    <dbReference type="NCBI Taxonomy" id="554155"/>
    <lineage>
        <taxon>Eukaryota</taxon>
        <taxon>Fungi</taxon>
        <taxon>Dikarya</taxon>
        <taxon>Ascomycota</taxon>
        <taxon>Pezizomycotina</taxon>
        <taxon>Eurotiomycetes</taxon>
        <taxon>Eurotiomycetidae</taxon>
        <taxon>Onygenales</taxon>
        <taxon>Arthrodermataceae</taxon>
        <taxon>Microsporum</taxon>
    </lineage>
</organism>
<evidence type="ECO:0000259" key="4">
    <source>
        <dbReference type="SMART" id="SM00822"/>
    </source>
</evidence>
<keyword evidence="2" id="KW-0560">Oxidoreductase</keyword>
<evidence type="ECO:0000313" key="6">
    <source>
        <dbReference type="Proteomes" id="UP000002035"/>
    </source>
</evidence>
<dbReference type="InterPro" id="IPR036291">
    <property type="entry name" value="NAD(P)-bd_dom_sf"/>
</dbReference>
<comment type="similarity">
    <text evidence="1">Belongs to the 3-beta-HSD family.</text>
</comment>
<dbReference type="RefSeq" id="XP_002843104.1">
    <property type="nucleotide sequence ID" value="XM_002843058.1"/>
</dbReference>
<feature type="transmembrane region" description="Helical" evidence="3">
    <location>
        <begin position="283"/>
        <end position="303"/>
    </location>
</feature>
<feature type="domain" description="Ketoreductase" evidence="4">
    <location>
        <begin position="13"/>
        <end position="171"/>
    </location>
</feature>
<keyword evidence="3" id="KW-0472">Membrane</keyword>
<evidence type="ECO:0000256" key="1">
    <source>
        <dbReference type="ARBA" id="ARBA00009219"/>
    </source>
</evidence>
<dbReference type="PANTHER" id="PTHR43245">
    <property type="entry name" value="BIFUNCTIONAL POLYMYXIN RESISTANCE PROTEIN ARNA"/>
    <property type="match status" value="1"/>
</dbReference>